<dbReference type="Pfam" id="PF00891">
    <property type="entry name" value="Methyltransf_2"/>
    <property type="match status" value="1"/>
</dbReference>
<evidence type="ECO:0000256" key="2">
    <source>
        <dbReference type="ARBA" id="ARBA00022679"/>
    </source>
</evidence>
<dbReference type="InterPro" id="IPR029063">
    <property type="entry name" value="SAM-dependent_MTases_sf"/>
</dbReference>
<name>A0A5B0EJY9_9MICC</name>
<evidence type="ECO:0000313" key="7">
    <source>
        <dbReference type="Proteomes" id="UP000323856"/>
    </source>
</evidence>
<dbReference type="GO" id="GO:0032259">
    <property type="term" value="P:methylation"/>
    <property type="evidence" value="ECO:0007669"/>
    <property type="project" value="UniProtKB-KW"/>
</dbReference>
<dbReference type="Gene3D" id="1.10.287.1350">
    <property type="match status" value="1"/>
</dbReference>
<proteinExistence type="predicted"/>
<organism evidence="6 7">
    <name type="scientific">Paeniglutamicibacter gangotriensis</name>
    <dbReference type="NCBI Taxonomy" id="254787"/>
    <lineage>
        <taxon>Bacteria</taxon>
        <taxon>Bacillati</taxon>
        <taxon>Actinomycetota</taxon>
        <taxon>Actinomycetes</taxon>
        <taxon>Micrococcales</taxon>
        <taxon>Micrococcaceae</taxon>
        <taxon>Paeniglutamicibacter</taxon>
    </lineage>
</organism>
<evidence type="ECO:0000313" key="6">
    <source>
        <dbReference type="EMBL" id="KAA0977649.1"/>
    </source>
</evidence>
<dbReference type="PANTHER" id="PTHR43712">
    <property type="entry name" value="PUTATIVE (AFU_ORTHOLOGUE AFUA_4G14580)-RELATED"/>
    <property type="match status" value="1"/>
</dbReference>
<reference evidence="6 7" key="1">
    <citation type="submission" date="2019-07" db="EMBL/GenBank/DDBJ databases">
        <title>Analysis of the biochemical properties, biological activity and biotechnological potential of siderophores and biosurfactants produced by Antarctic psychrotolerant bacteria.</title>
        <authorList>
            <person name="Styczynski M."/>
            <person name="Krucon T."/>
            <person name="Decewicz P."/>
            <person name="Dziewit L."/>
        </authorList>
    </citation>
    <scope>NUCLEOTIDE SEQUENCE [LARGE SCALE GENOMIC DNA]</scope>
    <source>
        <strain evidence="6 7">ANT_H27</strain>
    </source>
</reference>
<dbReference type="Proteomes" id="UP000323856">
    <property type="component" value="Unassembled WGS sequence"/>
</dbReference>
<dbReference type="EMBL" id="VOBL01000006">
    <property type="protein sequence ID" value="KAA0977649.1"/>
    <property type="molecule type" value="Genomic_DNA"/>
</dbReference>
<dbReference type="PIRSF" id="PIRSF005739">
    <property type="entry name" value="O-mtase"/>
    <property type="match status" value="1"/>
</dbReference>
<dbReference type="InterPro" id="IPR016461">
    <property type="entry name" value="COMT-like"/>
</dbReference>
<keyword evidence="3" id="KW-0949">S-adenosyl-L-methionine</keyword>
<sequence>MDETSAQAQQQSAWQVLAPLIDLVTPLSIRAVAALRLADFMIDGAKSSDELAQCSGTNPDAVDKVLRHLVGHGVFIQQDSGLFALNDKAELLRSDHPSGMRVSLDLEGFGGQMDVAFTGLLHTLRTGNPAWETVFGAPFWEFLSANPAMSASFDQAMAAGAEYVADDAAAYDWPETGLVVDVGGGTGALLATVLEARPGLRGMLVDLPDTVSRGRDHLVNRGLETRSEVAGQSFFDPLPDSGDVYVLNSVLHDWNDADATAVLRRCADASGQKGRVVVIEQNNPEGDRTEFAEMDLRMLVLCGGTERTLDQYLALGETAGLHASGTSTTGMGQLCIEFFKSPLA</sequence>
<dbReference type="OrthoDB" id="4145676at2"/>
<dbReference type="CDD" id="cd02440">
    <property type="entry name" value="AdoMet_MTases"/>
    <property type="match status" value="1"/>
</dbReference>
<keyword evidence="1 6" id="KW-0489">Methyltransferase</keyword>
<feature type="domain" description="O-methyltransferase C-terminal" evidence="5">
    <location>
        <begin position="120"/>
        <end position="320"/>
    </location>
</feature>
<evidence type="ECO:0000256" key="1">
    <source>
        <dbReference type="ARBA" id="ARBA00022603"/>
    </source>
</evidence>
<evidence type="ECO:0000256" key="4">
    <source>
        <dbReference type="PIRSR" id="PIRSR005739-1"/>
    </source>
</evidence>
<dbReference type="PANTHER" id="PTHR43712:SF2">
    <property type="entry name" value="O-METHYLTRANSFERASE CICE"/>
    <property type="match status" value="1"/>
</dbReference>
<comment type="caution">
    <text evidence="6">The sequence shown here is derived from an EMBL/GenBank/DDBJ whole genome shotgun (WGS) entry which is preliminary data.</text>
</comment>
<dbReference type="RefSeq" id="WP_149619303.1">
    <property type="nucleotide sequence ID" value="NZ_VOBL01000006.1"/>
</dbReference>
<feature type="active site" description="Proton acceptor" evidence="4">
    <location>
        <position position="252"/>
    </location>
</feature>
<dbReference type="InterPro" id="IPR036390">
    <property type="entry name" value="WH_DNA-bd_sf"/>
</dbReference>
<gene>
    <name evidence="6" type="ORF">FQ154_08080</name>
</gene>
<dbReference type="InterPro" id="IPR036388">
    <property type="entry name" value="WH-like_DNA-bd_sf"/>
</dbReference>
<dbReference type="Gene3D" id="3.40.50.150">
    <property type="entry name" value="Vaccinia Virus protein VP39"/>
    <property type="match status" value="1"/>
</dbReference>
<accession>A0A5B0EJY9</accession>
<dbReference type="Gene3D" id="1.10.10.10">
    <property type="entry name" value="Winged helix-like DNA-binding domain superfamily/Winged helix DNA-binding domain"/>
    <property type="match status" value="1"/>
</dbReference>
<dbReference type="AlphaFoldDB" id="A0A5B0EJY9"/>
<protein>
    <submittedName>
        <fullName evidence="6">Methyltransferase</fullName>
    </submittedName>
</protein>
<dbReference type="InterPro" id="IPR001077">
    <property type="entry name" value="COMT_C"/>
</dbReference>
<dbReference type="SUPFAM" id="SSF53335">
    <property type="entry name" value="S-adenosyl-L-methionine-dependent methyltransferases"/>
    <property type="match status" value="1"/>
</dbReference>
<evidence type="ECO:0000256" key="3">
    <source>
        <dbReference type="ARBA" id="ARBA00022691"/>
    </source>
</evidence>
<dbReference type="SUPFAM" id="SSF46785">
    <property type="entry name" value="Winged helix' DNA-binding domain"/>
    <property type="match status" value="1"/>
</dbReference>
<dbReference type="GO" id="GO:0008171">
    <property type="term" value="F:O-methyltransferase activity"/>
    <property type="evidence" value="ECO:0007669"/>
    <property type="project" value="InterPro"/>
</dbReference>
<dbReference type="PROSITE" id="PS51683">
    <property type="entry name" value="SAM_OMT_II"/>
    <property type="match status" value="1"/>
</dbReference>
<evidence type="ECO:0000259" key="5">
    <source>
        <dbReference type="Pfam" id="PF00891"/>
    </source>
</evidence>
<keyword evidence="2 6" id="KW-0808">Transferase</keyword>